<dbReference type="PIRSF" id="PIRSF000451">
    <property type="entry name" value="PKS_III"/>
    <property type="match status" value="1"/>
</dbReference>
<dbReference type="GO" id="GO:0016747">
    <property type="term" value="F:acyltransferase activity, transferring groups other than amino-acyl groups"/>
    <property type="evidence" value="ECO:0007669"/>
    <property type="project" value="InterPro"/>
</dbReference>
<sequence>MSFIASVATANPPYEVNQEDVSVLVQKIFNGKFRNLDRMLRVFEHSQIERRFVSAPLSWFSEQKSFQEKNELYIQMAVQLSEEVITRCLEADTFAKKVSVEEIDAIFFVSTTGIAAPTIDAYVMNHMSFSPYVKRIPIWGLGCNGGASGLSRAMEYCKAYPEHNALVVCVELCSLTFQHGDTTKSNLIGTSLFADGAACTLICGDDSQLIEKMKCELIPSFVDTQSVLMKDSLDVMGWDVQNEGLFVIFSKDIPTLVHNWFAKEVLHFLEKKDLHVGLLRTLIAHPGGQKVLDAYEESLQLKPDMLQVSRDVLRSFGNMSSATVMFVLEKIMKQSFKENDYGVICALGPGFCTEFALLQWKQRDGR</sequence>
<comment type="similarity">
    <text evidence="1">Belongs to the thiolase-like superfamily. Chalcone/stilbene synthases family.</text>
</comment>
<reference evidence="7 8" key="1">
    <citation type="submission" date="2016-08" db="EMBL/GenBank/DDBJ databases">
        <title>Genome of Bacillus solimangrovi GH2-4.</title>
        <authorList>
            <person name="Lim S."/>
            <person name="Kim B.-C."/>
        </authorList>
    </citation>
    <scope>NUCLEOTIDE SEQUENCE [LARGE SCALE GENOMIC DNA]</scope>
    <source>
        <strain evidence="7 8">GH2-4</strain>
    </source>
</reference>
<evidence type="ECO:0000256" key="1">
    <source>
        <dbReference type="ARBA" id="ARBA00005531"/>
    </source>
</evidence>
<accession>A0A1E5LFX3</accession>
<dbReference type="PANTHER" id="PTHR11877:SF99">
    <property type="entry name" value="1,3,6,8-TETRAHYDROXYNAPHTHALENE SYNTHASE"/>
    <property type="match status" value="1"/>
</dbReference>
<evidence type="ECO:0000259" key="6">
    <source>
        <dbReference type="Pfam" id="PF02797"/>
    </source>
</evidence>
<dbReference type="Pfam" id="PF02797">
    <property type="entry name" value="Chal_sti_synt_C"/>
    <property type="match status" value="1"/>
</dbReference>
<dbReference type="RefSeq" id="WP_069716970.1">
    <property type="nucleotide sequence ID" value="NZ_MJEH01000019.1"/>
</dbReference>
<keyword evidence="8" id="KW-1185">Reference proteome</keyword>
<dbReference type="EMBL" id="MJEH01000019">
    <property type="protein sequence ID" value="OEH92979.1"/>
    <property type="molecule type" value="Genomic_DNA"/>
</dbReference>
<dbReference type="Proteomes" id="UP000095209">
    <property type="component" value="Unassembled WGS sequence"/>
</dbReference>
<dbReference type="OrthoDB" id="9786288at2"/>
<dbReference type="STRING" id="1305675.BFG57_14025"/>
<evidence type="ECO:0000256" key="4">
    <source>
        <dbReference type="PIRSR" id="PIRSR000451-1"/>
    </source>
</evidence>
<comment type="caution">
    <text evidence="7">The sequence shown here is derived from an EMBL/GenBank/DDBJ whole genome shotgun (WGS) entry which is preliminary data.</text>
</comment>
<name>A0A1E5LFX3_9BACI</name>
<organism evidence="7 8">
    <name type="scientific">Bacillus solimangrovi</name>
    <dbReference type="NCBI Taxonomy" id="1305675"/>
    <lineage>
        <taxon>Bacteria</taxon>
        <taxon>Bacillati</taxon>
        <taxon>Bacillota</taxon>
        <taxon>Bacilli</taxon>
        <taxon>Bacillales</taxon>
        <taxon>Bacillaceae</taxon>
        <taxon>Bacillus</taxon>
    </lineage>
</organism>
<feature type="active site" description="Acyl-thioester intermediate" evidence="4">
    <location>
        <position position="143"/>
    </location>
</feature>
<evidence type="ECO:0000313" key="8">
    <source>
        <dbReference type="Proteomes" id="UP000095209"/>
    </source>
</evidence>
<feature type="domain" description="Chalcone/stilbene synthase C-terminal" evidence="6">
    <location>
        <begin position="230"/>
        <end position="358"/>
    </location>
</feature>
<keyword evidence="2" id="KW-0808">Transferase</keyword>
<dbReference type="InterPro" id="IPR011141">
    <property type="entry name" value="Polyketide_synthase_type-III"/>
</dbReference>
<dbReference type="SUPFAM" id="SSF53901">
    <property type="entry name" value="Thiolase-like"/>
    <property type="match status" value="2"/>
</dbReference>
<evidence type="ECO:0000256" key="3">
    <source>
        <dbReference type="ARBA" id="ARBA00023315"/>
    </source>
</evidence>
<keyword evidence="3" id="KW-0012">Acyltransferase</keyword>
<dbReference type="InterPro" id="IPR016039">
    <property type="entry name" value="Thiolase-like"/>
</dbReference>
<dbReference type="AlphaFoldDB" id="A0A1E5LFX3"/>
<evidence type="ECO:0000256" key="2">
    <source>
        <dbReference type="ARBA" id="ARBA00022679"/>
    </source>
</evidence>
<evidence type="ECO:0000259" key="5">
    <source>
        <dbReference type="Pfam" id="PF00195"/>
    </source>
</evidence>
<evidence type="ECO:0000313" key="7">
    <source>
        <dbReference type="EMBL" id="OEH92979.1"/>
    </source>
</evidence>
<feature type="domain" description="Chalcone/stilbene synthase N-terminal" evidence="5">
    <location>
        <begin position="7"/>
        <end position="205"/>
    </location>
</feature>
<dbReference type="Pfam" id="PF00195">
    <property type="entry name" value="Chal_sti_synt_N"/>
    <property type="match status" value="1"/>
</dbReference>
<dbReference type="PANTHER" id="PTHR11877">
    <property type="entry name" value="HYDROXYMETHYLGLUTARYL-COA SYNTHASE"/>
    <property type="match status" value="1"/>
</dbReference>
<proteinExistence type="inferred from homology"/>
<dbReference type="InterPro" id="IPR012328">
    <property type="entry name" value="Chalcone/stilbene_synt_C"/>
</dbReference>
<dbReference type="GO" id="GO:0030639">
    <property type="term" value="P:polyketide biosynthetic process"/>
    <property type="evidence" value="ECO:0007669"/>
    <property type="project" value="TreeGrafter"/>
</dbReference>
<dbReference type="InterPro" id="IPR001099">
    <property type="entry name" value="Chalcone/stilbene_synt_N"/>
</dbReference>
<dbReference type="Gene3D" id="3.40.47.10">
    <property type="match status" value="2"/>
</dbReference>
<dbReference type="CDD" id="cd00831">
    <property type="entry name" value="CHS_like"/>
    <property type="match status" value="1"/>
</dbReference>
<protein>
    <submittedName>
        <fullName evidence="7">Chalcone synthase</fullName>
    </submittedName>
</protein>
<gene>
    <name evidence="7" type="ORF">BFG57_14025</name>
</gene>